<dbReference type="SUPFAM" id="SSF51197">
    <property type="entry name" value="Clavaminate synthase-like"/>
    <property type="match status" value="1"/>
</dbReference>
<dbReference type="eggNOG" id="KOG3200">
    <property type="taxonomic scope" value="Eukaryota"/>
</dbReference>
<dbReference type="InterPro" id="IPR038885">
    <property type="entry name" value="PLB1"/>
</dbReference>
<dbReference type="GO" id="GO:0006644">
    <property type="term" value="P:phospholipid metabolic process"/>
    <property type="evidence" value="ECO:0007669"/>
    <property type="project" value="TreeGrafter"/>
</dbReference>
<dbReference type="InterPro" id="IPR036514">
    <property type="entry name" value="SGNH_hydro_sf"/>
</dbReference>
<dbReference type="OMA" id="HRVGCHC"/>
<dbReference type="eggNOG" id="KOG3670">
    <property type="taxonomic scope" value="Eukaryota"/>
</dbReference>
<name>A0A0L0DSB5_THETB</name>
<evidence type="ECO:0000313" key="2">
    <source>
        <dbReference type="Proteomes" id="UP000054408"/>
    </source>
</evidence>
<dbReference type="PANTHER" id="PTHR21325">
    <property type="entry name" value="PHOSPHOLIPASE B, PLB1"/>
    <property type="match status" value="1"/>
</dbReference>
<protein>
    <submittedName>
        <fullName evidence="1">Uncharacterized protein</fullName>
    </submittedName>
</protein>
<dbReference type="RefSeq" id="XP_013753829.1">
    <property type="nucleotide sequence ID" value="XM_013898375.1"/>
</dbReference>
<reference evidence="1 2" key="1">
    <citation type="submission" date="2010-05" db="EMBL/GenBank/DDBJ databases">
        <title>The Genome Sequence of Thecamonas trahens ATCC 50062.</title>
        <authorList>
            <consortium name="The Broad Institute Genome Sequencing Platform"/>
            <person name="Russ C."/>
            <person name="Cuomo C."/>
            <person name="Shea T."/>
            <person name="Young S.K."/>
            <person name="Zeng Q."/>
            <person name="Koehrsen M."/>
            <person name="Haas B."/>
            <person name="Borodovsky M."/>
            <person name="Guigo R."/>
            <person name="Alvarado L."/>
            <person name="Berlin A."/>
            <person name="Bochicchio J."/>
            <person name="Borenstein D."/>
            <person name="Chapman S."/>
            <person name="Chen Z."/>
            <person name="Freedman E."/>
            <person name="Gellesch M."/>
            <person name="Goldberg J."/>
            <person name="Griggs A."/>
            <person name="Gujja S."/>
            <person name="Heilman E."/>
            <person name="Heiman D."/>
            <person name="Hepburn T."/>
            <person name="Howarth C."/>
            <person name="Jen D."/>
            <person name="Larson L."/>
            <person name="Mehta T."/>
            <person name="Park D."/>
            <person name="Pearson M."/>
            <person name="Roberts A."/>
            <person name="Saif S."/>
            <person name="Shenoy N."/>
            <person name="Sisk P."/>
            <person name="Stolte C."/>
            <person name="Sykes S."/>
            <person name="Thomson T."/>
            <person name="Walk T."/>
            <person name="White J."/>
            <person name="Yandava C."/>
            <person name="Burger G."/>
            <person name="Gray M.W."/>
            <person name="Holland P.W.H."/>
            <person name="King N."/>
            <person name="Lang F.B.F."/>
            <person name="Roger A.J."/>
            <person name="Ruiz-Trillo I."/>
            <person name="Lander E."/>
            <person name="Nusbaum C."/>
        </authorList>
    </citation>
    <scope>NUCLEOTIDE SEQUENCE [LARGE SCALE GENOMIC DNA]</scope>
    <source>
        <strain evidence="1 2">ATCC 50062</strain>
    </source>
</reference>
<organism evidence="1 2">
    <name type="scientific">Thecamonas trahens ATCC 50062</name>
    <dbReference type="NCBI Taxonomy" id="461836"/>
    <lineage>
        <taxon>Eukaryota</taxon>
        <taxon>Apusozoa</taxon>
        <taxon>Apusomonadida</taxon>
        <taxon>Apusomonadidae</taxon>
        <taxon>Thecamonas</taxon>
    </lineage>
</organism>
<dbReference type="GO" id="GO:0004620">
    <property type="term" value="F:phospholipase activity"/>
    <property type="evidence" value="ECO:0007669"/>
    <property type="project" value="InterPro"/>
</dbReference>
<dbReference type="PANTHER" id="PTHR21325:SF31">
    <property type="entry name" value="GH22081P-RELATED"/>
    <property type="match status" value="1"/>
</dbReference>
<sequence length="437" mass="47223">MRSLHPGNVDVVMALGDSITAGFAMRGVFPADVLEWRGDVYSMGGNKGALTVANFIKTYNSHVVGAATGTSLPLTKGKALNAAVSGAKISDVPAQIEYLEHTFKTKYASTSLADSNKLLTLWIGANDICGACKHGNISAQAAAYEAKMEAVLDKVFATFPRTFVSVLTIFNVSDVYVAGQQKAYCREIFKIVQSECGCMEKYGWEGRAAMGEAVVAFNNVTHAVVAKFQAKLDPATSWVVVQPQNERANIPAMGEDYLSDLDCFHPSLFGDKAFAIGLWNNMFLPPDRKVHTLNPTVDGHIYYGIAAHEDGPLYEGKVAIVSLGAPIVMQFFDKVSREQIAAVFLPPRSLLVFAHAAYTDVLHCIDAREHDVISPETVDNYADAAAWCAAHPSAATVLHPPATAPLPASPAYTVPRATRTSITIRRVLKVSKFKLRL</sequence>
<proteinExistence type="predicted"/>
<dbReference type="InterPro" id="IPR001087">
    <property type="entry name" value="GDSL"/>
</dbReference>
<dbReference type="STRING" id="461836.A0A0L0DSB5"/>
<gene>
    <name evidence="1" type="ORF">AMSG_12346</name>
</gene>
<evidence type="ECO:0000313" key="1">
    <source>
        <dbReference type="EMBL" id="KNC54348.1"/>
    </source>
</evidence>
<dbReference type="EMBL" id="GL349488">
    <property type="protein sequence ID" value="KNC54348.1"/>
    <property type="molecule type" value="Genomic_DNA"/>
</dbReference>
<dbReference type="Proteomes" id="UP000054408">
    <property type="component" value="Unassembled WGS sequence"/>
</dbReference>
<accession>A0A0L0DSB5</accession>
<dbReference type="Gene3D" id="3.40.50.1110">
    <property type="entry name" value="SGNH hydrolase"/>
    <property type="match status" value="1"/>
</dbReference>
<dbReference type="AlphaFoldDB" id="A0A0L0DSB5"/>
<dbReference type="Gene3D" id="2.60.120.1520">
    <property type="match status" value="1"/>
</dbReference>
<dbReference type="GeneID" id="25570260"/>
<keyword evidence="2" id="KW-1185">Reference proteome</keyword>
<dbReference type="SUPFAM" id="SSF52266">
    <property type="entry name" value="SGNH hydrolase"/>
    <property type="match status" value="1"/>
</dbReference>
<dbReference type="Pfam" id="PF00657">
    <property type="entry name" value="Lipase_GDSL"/>
    <property type="match status" value="1"/>
</dbReference>
<dbReference type="OrthoDB" id="10265800at2759"/>